<gene>
    <name evidence="1" type="ORF">KFK09_021730</name>
</gene>
<reference evidence="1" key="1">
    <citation type="journal article" date="2022" name="Front. Genet.">
        <title>Chromosome-Scale Assembly of the Dendrobium nobile Genome Provides Insights Into the Molecular Mechanism of the Biosynthesis of the Medicinal Active Ingredient of Dendrobium.</title>
        <authorList>
            <person name="Xu Q."/>
            <person name="Niu S.-C."/>
            <person name="Li K.-L."/>
            <person name="Zheng P.-J."/>
            <person name="Zhang X.-J."/>
            <person name="Jia Y."/>
            <person name="Liu Y."/>
            <person name="Niu Y.-X."/>
            <person name="Yu L.-H."/>
            <person name="Chen D.-F."/>
            <person name="Zhang G.-Q."/>
        </authorList>
    </citation>
    <scope>NUCLEOTIDE SEQUENCE</scope>
    <source>
        <tissue evidence="1">Leaf</tissue>
    </source>
</reference>
<evidence type="ECO:0000313" key="1">
    <source>
        <dbReference type="EMBL" id="KAI0495429.1"/>
    </source>
</evidence>
<dbReference type="Proteomes" id="UP000829196">
    <property type="component" value="Unassembled WGS sequence"/>
</dbReference>
<keyword evidence="2" id="KW-1185">Reference proteome</keyword>
<sequence>MQFRQSPALWWLNWLKPGVKFKPLSQILLSNLNRRFLMSKLFQWFDFGG</sequence>
<accession>A0A8T3AGT1</accession>
<dbReference type="EMBL" id="JAGYWB010000016">
    <property type="protein sequence ID" value="KAI0495429.1"/>
    <property type="molecule type" value="Genomic_DNA"/>
</dbReference>
<organism evidence="1 2">
    <name type="scientific">Dendrobium nobile</name>
    <name type="common">Orchid</name>
    <dbReference type="NCBI Taxonomy" id="94219"/>
    <lineage>
        <taxon>Eukaryota</taxon>
        <taxon>Viridiplantae</taxon>
        <taxon>Streptophyta</taxon>
        <taxon>Embryophyta</taxon>
        <taxon>Tracheophyta</taxon>
        <taxon>Spermatophyta</taxon>
        <taxon>Magnoliopsida</taxon>
        <taxon>Liliopsida</taxon>
        <taxon>Asparagales</taxon>
        <taxon>Orchidaceae</taxon>
        <taxon>Epidendroideae</taxon>
        <taxon>Malaxideae</taxon>
        <taxon>Dendrobiinae</taxon>
        <taxon>Dendrobium</taxon>
    </lineage>
</organism>
<dbReference type="AlphaFoldDB" id="A0A8T3AGT1"/>
<protein>
    <submittedName>
        <fullName evidence="1">Uncharacterized protein</fullName>
    </submittedName>
</protein>
<dbReference type="SMR" id="A0A8T3AGT1"/>
<comment type="caution">
    <text evidence="1">The sequence shown here is derived from an EMBL/GenBank/DDBJ whole genome shotgun (WGS) entry which is preliminary data.</text>
</comment>
<evidence type="ECO:0000313" key="2">
    <source>
        <dbReference type="Proteomes" id="UP000829196"/>
    </source>
</evidence>
<name>A0A8T3AGT1_DENNO</name>
<proteinExistence type="predicted"/>